<keyword evidence="2" id="KW-0418">Kinase</keyword>
<keyword evidence="3" id="KW-1185">Reference proteome</keyword>
<dbReference type="GO" id="GO:0016301">
    <property type="term" value="F:kinase activity"/>
    <property type="evidence" value="ECO:0007669"/>
    <property type="project" value="UniProtKB-KW"/>
</dbReference>
<dbReference type="Gene3D" id="1.20.120.160">
    <property type="entry name" value="HPT domain"/>
    <property type="match status" value="1"/>
</dbReference>
<reference evidence="2" key="1">
    <citation type="submission" date="2016-08" db="EMBL/GenBank/DDBJ databases">
        <title>Complete genome of Cloacibacillus porcorum.</title>
        <authorList>
            <person name="Looft T."/>
            <person name="Bayles D.O."/>
            <person name="Alt D.P."/>
        </authorList>
    </citation>
    <scope>NUCLEOTIDE SEQUENCE [LARGE SCALE GENOMIC DNA]</scope>
    <source>
        <strain evidence="2">CL-84</strain>
    </source>
</reference>
<dbReference type="EMBL" id="CP016757">
    <property type="protein sequence ID" value="ANZ46676.1"/>
    <property type="molecule type" value="Genomic_DNA"/>
</dbReference>
<dbReference type="KEGG" id="cpor:BED41_11495"/>
<dbReference type="Pfam" id="PF01627">
    <property type="entry name" value="Hpt"/>
    <property type="match status" value="1"/>
</dbReference>
<dbReference type="AlphaFoldDB" id="A0A1B2I9P1"/>
<name>A0A1B2I9P1_9BACT</name>
<evidence type="ECO:0000313" key="2">
    <source>
        <dbReference type="EMBL" id="ANZ46676.1"/>
    </source>
</evidence>
<sequence>MNKLYGELRGWGCDVDGALERVINDDELYLACLQSIAHDETFFSLGDALRAGDNERAFDCAHTLKGVLANLGLTPIYDIVVRIVEPLRAKSAEGVMEEYEKLLAARERLEKTIRKYVN</sequence>
<evidence type="ECO:0000259" key="1">
    <source>
        <dbReference type="Pfam" id="PF01627"/>
    </source>
</evidence>
<dbReference type="STRING" id="1197717.BED41_11495"/>
<dbReference type="GO" id="GO:0000160">
    <property type="term" value="P:phosphorelay signal transduction system"/>
    <property type="evidence" value="ECO:0007669"/>
    <property type="project" value="InterPro"/>
</dbReference>
<dbReference type="InterPro" id="IPR036641">
    <property type="entry name" value="HPT_dom_sf"/>
</dbReference>
<keyword evidence="2" id="KW-0808">Transferase</keyword>
<evidence type="ECO:0000313" key="3">
    <source>
        <dbReference type="Proteomes" id="UP000093044"/>
    </source>
</evidence>
<dbReference type="SUPFAM" id="SSF47226">
    <property type="entry name" value="Histidine-containing phosphotransfer domain, HPT domain"/>
    <property type="match status" value="1"/>
</dbReference>
<dbReference type="InterPro" id="IPR008207">
    <property type="entry name" value="Sig_transdc_His_kin_Hpt_dom"/>
</dbReference>
<protein>
    <submittedName>
        <fullName evidence="2">Histidine kinase</fullName>
    </submittedName>
</protein>
<organism evidence="2 3">
    <name type="scientific">Cloacibacillus porcorum</name>
    <dbReference type="NCBI Taxonomy" id="1197717"/>
    <lineage>
        <taxon>Bacteria</taxon>
        <taxon>Thermotogati</taxon>
        <taxon>Synergistota</taxon>
        <taxon>Synergistia</taxon>
        <taxon>Synergistales</taxon>
        <taxon>Synergistaceae</taxon>
        <taxon>Cloacibacillus</taxon>
    </lineage>
</organism>
<dbReference type="Proteomes" id="UP000093044">
    <property type="component" value="Chromosome"/>
</dbReference>
<proteinExistence type="predicted"/>
<gene>
    <name evidence="2" type="ORF">BED41_11495</name>
</gene>
<accession>A0A1B2I9P1</accession>
<dbReference type="RefSeq" id="WP_066749259.1">
    <property type="nucleotide sequence ID" value="NZ_JBJEWI010000054.1"/>
</dbReference>
<feature type="domain" description="HPt" evidence="1">
    <location>
        <begin position="44"/>
        <end position="109"/>
    </location>
</feature>
<dbReference type="OrthoDB" id="1669200at2"/>